<protein>
    <recommendedName>
        <fullName evidence="3">DUF4396 domain-containing protein</fullName>
    </recommendedName>
</protein>
<evidence type="ECO:0000256" key="1">
    <source>
        <dbReference type="SAM" id="MobiDB-lite"/>
    </source>
</evidence>
<feature type="transmembrane region" description="Helical" evidence="2">
    <location>
        <begin position="105"/>
        <end position="127"/>
    </location>
</feature>
<gene>
    <name evidence="4" type="ORF">BJ988_002627</name>
</gene>
<feature type="domain" description="DUF4396" evidence="3">
    <location>
        <begin position="46"/>
        <end position="177"/>
    </location>
</feature>
<proteinExistence type="predicted"/>
<comment type="caution">
    <text evidence="4">The sequence shown here is derived from an EMBL/GenBank/DDBJ whole genome shotgun (WGS) entry which is preliminary data.</text>
</comment>
<evidence type="ECO:0000259" key="3">
    <source>
        <dbReference type="Pfam" id="PF14342"/>
    </source>
</evidence>
<dbReference type="RefSeq" id="WP_246321472.1">
    <property type="nucleotide sequence ID" value="NZ_JACBZR010000001.1"/>
</dbReference>
<keyword evidence="2" id="KW-0812">Transmembrane</keyword>
<keyword evidence="2" id="KW-1133">Transmembrane helix</keyword>
<dbReference type="EMBL" id="JACBZR010000001">
    <property type="protein sequence ID" value="NYI77979.1"/>
    <property type="molecule type" value="Genomic_DNA"/>
</dbReference>
<dbReference type="Proteomes" id="UP000564496">
    <property type="component" value="Unassembled WGS sequence"/>
</dbReference>
<organism evidence="4 5">
    <name type="scientific">Nocardioides panzhihuensis</name>
    <dbReference type="NCBI Taxonomy" id="860243"/>
    <lineage>
        <taxon>Bacteria</taxon>
        <taxon>Bacillati</taxon>
        <taxon>Actinomycetota</taxon>
        <taxon>Actinomycetes</taxon>
        <taxon>Propionibacteriales</taxon>
        <taxon>Nocardioidaceae</taxon>
        <taxon>Nocardioides</taxon>
    </lineage>
</organism>
<reference evidence="4 5" key="1">
    <citation type="submission" date="2020-07" db="EMBL/GenBank/DDBJ databases">
        <title>Sequencing the genomes of 1000 actinobacteria strains.</title>
        <authorList>
            <person name="Klenk H.-P."/>
        </authorList>
    </citation>
    <scope>NUCLEOTIDE SEQUENCE [LARGE SCALE GENOMIC DNA]</scope>
    <source>
        <strain evidence="4 5">DSM 26487</strain>
    </source>
</reference>
<feature type="region of interest" description="Disordered" evidence="1">
    <location>
        <begin position="1"/>
        <end position="41"/>
    </location>
</feature>
<feature type="compositionally biased region" description="Basic and acidic residues" evidence="1">
    <location>
        <begin position="1"/>
        <end position="36"/>
    </location>
</feature>
<accession>A0A7Z0DMH1</accession>
<dbReference type="InterPro" id="IPR025509">
    <property type="entry name" value="DUF4396"/>
</dbReference>
<dbReference type="Pfam" id="PF14342">
    <property type="entry name" value="DUF4396"/>
    <property type="match status" value="1"/>
</dbReference>
<feature type="transmembrane region" description="Helical" evidence="2">
    <location>
        <begin position="79"/>
        <end position="98"/>
    </location>
</feature>
<evidence type="ECO:0000313" key="5">
    <source>
        <dbReference type="Proteomes" id="UP000564496"/>
    </source>
</evidence>
<feature type="transmembrane region" description="Helical" evidence="2">
    <location>
        <begin position="204"/>
        <end position="223"/>
    </location>
</feature>
<keyword evidence="5" id="KW-1185">Reference proteome</keyword>
<keyword evidence="2" id="KW-0472">Membrane</keyword>
<evidence type="ECO:0000256" key="2">
    <source>
        <dbReference type="SAM" id="Phobius"/>
    </source>
</evidence>
<feature type="transmembrane region" description="Helical" evidence="2">
    <location>
        <begin position="147"/>
        <end position="167"/>
    </location>
</feature>
<evidence type="ECO:0000313" key="4">
    <source>
        <dbReference type="EMBL" id="NYI77979.1"/>
    </source>
</evidence>
<name>A0A7Z0DMH1_9ACTN</name>
<feature type="transmembrane region" description="Helical" evidence="2">
    <location>
        <begin position="53"/>
        <end position="73"/>
    </location>
</feature>
<dbReference type="AlphaFoldDB" id="A0A7Z0DMH1"/>
<sequence>MTSHDGHLHAGHDHAGHQHSTHEGHGEHGDHGDHGGHAGHGGGVNAMAASATLHCLTGCAIGEIAGLMIGTAIGLSTGWTIALAVSLAFAFGYALSTLPLLKSGLAVGAAFSVVLAADTLSIATMELVDNLVMALIPGAMEAGLVNVVFWLAMMIALSVAFVAAFPVNRYLLQRGKGHALTHQYHGAEPVQEGFRRYLPSFSSGGLAAVIVAFMLGGLSVAVADEIAGDPTPAEQVEMEGH</sequence>